<evidence type="ECO:0000256" key="1">
    <source>
        <dbReference type="SAM" id="Phobius"/>
    </source>
</evidence>
<dbReference type="AlphaFoldDB" id="A0A1H3VQ81"/>
<sequence>MRMWIIWGLAFWLLVNVVMVAVLIVAIRRMKRLEDLARLNLKTQWDFEALLIKILKSGGENGTSEPKE</sequence>
<name>A0A1H3VQ81_SELRU</name>
<feature type="transmembrane region" description="Helical" evidence="1">
    <location>
        <begin position="6"/>
        <end position="27"/>
    </location>
</feature>
<accession>A0A1H3VQ81</accession>
<dbReference type="EMBL" id="FNQG01000002">
    <property type="protein sequence ID" value="SDZ76851.1"/>
    <property type="molecule type" value="Genomic_DNA"/>
</dbReference>
<protein>
    <submittedName>
        <fullName evidence="2">Uncharacterized protein</fullName>
    </submittedName>
</protein>
<keyword evidence="1" id="KW-0812">Transmembrane</keyword>
<proteinExistence type="predicted"/>
<evidence type="ECO:0000313" key="3">
    <source>
        <dbReference type="Proteomes" id="UP000183469"/>
    </source>
</evidence>
<evidence type="ECO:0000313" key="2">
    <source>
        <dbReference type="EMBL" id="SDZ76851.1"/>
    </source>
</evidence>
<keyword evidence="1" id="KW-0472">Membrane</keyword>
<dbReference type="Proteomes" id="UP000183469">
    <property type="component" value="Unassembled WGS sequence"/>
</dbReference>
<organism evidence="2 3">
    <name type="scientific">Selenomonas ruminantium</name>
    <dbReference type="NCBI Taxonomy" id="971"/>
    <lineage>
        <taxon>Bacteria</taxon>
        <taxon>Bacillati</taxon>
        <taxon>Bacillota</taxon>
        <taxon>Negativicutes</taxon>
        <taxon>Selenomonadales</taxon>
        <taxon>Selenomonadaceae</taxon>
        <taxon>Selenomonas</taxon>
    </lineage>
</organism>
<reference evidence="2 3" key="1">
    <citation type="submission" date="2016-10" db="EMBL/GenBank/DDBJ databases">
        <authorList>
            <person name="de Groot N.N."/>
        </authorList>
    </citation>
    <scope>NUCLEOTIDE SEQUENCE [LARGE SCALE GENOMIC DNA]</scope>
    <source>
        <strain evidence="2 3">DSM 2872</strain>
    </source>
</reference>
<keyword evidence="1" id="KW-1133">Transmembrane helix</keyword>
<gene>
    <name evidence="2" type="ORF">SAMN05660648_00470</name>
</gene>